<keyword evidence="5" id="KW-1185">Reference proteome</keyword>
<dbReference type="EMBL" id="JAHWGI010000631">
    <property type="protein sequence ID" value="KAK3916852.1"/>
    <property type="molecule type" value="Genomic_DNA"/>
</dbReference>
<dbReference type="GO" id="GO:0008270">
    <property type="term" value="F:zinc ion binding"/>
    <property type="evidence" value="ECO:0007669"/>
    <property type="project" value="UniProtKB-KW"/>
</dbReference>
<keyword evidence="1" id="KW-0479">Metal-binding</keyword>
<proteinExistence type="predicted"/>
<reference evidence="4" key="1">
    <citation type="submission" date="2021-07" db="EMBL/GenBank/DDBJ databases">
        <authorList>
            <person name="Catto M.A."/>
            <person name="Jacobson A."/>
            <person name="Kennedy G."/>
            <person name="Labadie P."/>
            <person name="Hunt B.G."/>
            <person name="Srinivasan R."/>
        </authorList>
    </citation>
    <scope>NUCLEOTIDE SEQUENCE</scope>
    <source>
        <strain evidence="4">PL_HMW_Pooled</strain>
        <tissue evidence="4">Head</tissue>
    </source>
</reference>
<feature type="compositionally biased region" description="Polar residues" evidence="2">
    <location>
        <begin position="73"/>
        <end position="86"/>
    </location>
</feature>
<reference evidence="4" key="2">
    <citation type="journal article" date="2023" name="BMC Genomics">
        <title>Pest status, molecular evolution, and epigenetic factors derived from the genome assembly of Frankliniella fusca, a thysanopteran phytovirus vector.</title>
        <authorList>
            <person name="Catto M.A."/>
            <person name="Labadie P.E."/>
            <person name="Jacobson A.L."/>
            <person name="Kennedy G.G."/>
            <person name="Srinivasan R."/>
            <person name="Hunt B.G."/>
        </authorList>
    </citation>
    <scope>NUCLEOTIDE SEQUENCE</scope>
    <source>
        <strain evidence="4">PL_HMW_Pooled</strain>
    </source>
</reference>
<protein>
    <submittedName>
        <fullName evidence="4">Uracil phosphoribosyltransferase</fullName>
    </submittedName>
</protein>
<dbReference type="PROSITE" id="PS50966">
    <property type="entry name" value="ZF_SWIM"/>
    <property type="match status" value="1"/>
</dbReference>
<feature type="region of interest" description="Disordered" evidence="2">
    <location>
        <begin position="1"/>
        <end position="86"/>
    </location>
</feature>
<organism evidence="4 5">
    <name type="scientific">Frankliniella fusca</name>
    <dbReference type="NCBI Taxonomy" id="407009"/>
    <lineage>
        <taxon>Eukaryota</taxon>
        <taxon>Metazoa</taxon>
        <taxon>Ecdysozoa</taxon>
        <taxon>Arthropoda</taxon>
        <taxon>Hexapoda</taxon>
        <taxon>Insecta</taxon>
        <taxon>Pterygota</taxon>
        <taxon>Neoptera</taxon>
        <taxon>Paraneoptera</taxon>
        <taxon>Thysanoptera</taxon>
        <taxon>Terebrantia</taxon>
        <taxon>Thripoidea</taxon>
        <taxon>Thripidae</taxon>
        <taxon>Frankliniella</taxon>
    </lineage>
</organism>
<feature type="domain" description="SWIM-type" evidence="3">
    <location>
        <begin position="703"/>
        <end position="734"/>
    </location>
</feature>
<dbReference type="AlphaFoldDB" id="A0AAE1LG48"/>
<dbReference type="Proteomes" id="UP001219518">
    <property type="component" value="Unassembled WGS sequence"/>
</dbReference>
<keyword evidence="1" id="KW-0862">Zinc</keyword>
<keyword evidence="1" id="KW-0863">Zinc-finger</keyword>
<feature type="region of interest" description="Disordered" evidence="2">
    <location>
        <begin position="895"/>
        <end position="916"/>
    </location>
</feature>
<evidence type="ECO:0000259" key="3">
    <source>
        <dbReference type="PROSITE" id="PS50966"/>
    </source>
</evidence>
<accession>A0AAE1LG48</accession>
<keyword evidence="4" id="KW-0328">Glycosyltransferase</keyword>
<dbReference type="GO" id="GO:0016757">
    <property type="term" value="F:glycosyltransferase activity"/>
    <property type="evidence" value="ECO:0007669"/>
    <property type="project" value="UniProtKB-KW"/>
</dbReference>
<gene>
    <name evidence="4" type="ORF">KUF71_006417</name>
</gene>
<name>A0AAE1LG48_9NEOP</name>
<keyword evidence="4" id="KW-0808">Transferase</keyword>
<evidence type="ECO:0000313" key="5">
    <source>
        <dbReference type="Proteomes" id="UP001219518"/>
    </source>
</evidence>
<evidence type="ECO:0000313" key="4">
    <source>
        <dbReference type="EMBL" id="KAK3916852.1"/>
    </source>
</evidence>
<dbReference type="Pfam" id="PF04434">
    <property type="entry name" value="SWIM"/>
    <property type="match status" value="1"/>
</dbReference>
<dbReference type="InterPro" id="IPR007527">
    <property type="entry name" value="Znf_SWIM"/>
</dbReference>
<dbReference type="PANTHER" id="PTHR35385:SF2">
    <property type="entry name" value="PROTEIN B, PUTATIVE-RELATED"/>
    <property type="match status" value="1"/>
</dbReference>
<comment type="caution">
    <text evidence="4">The sequence shown here is derived from an EMBL/GenBank/DDBJ whole genome shotgun (WGS) entry which is preliminary data.</text>
</comment>
<evidence type="ECO:0000256" key="1">
    <source>
        <dbReference type="PROSITE-ProRule" id="PRU00325"/>
    </source>
</evidence>
<sequence length="952" mass="108170">HTSEKAKPPSLLTSEKAKPPSLLTSENAKPPSLLSSKIPVLVSPSSDENRFHKQQPLKAPSVPVSIRKPLGDIQNSSNREQTSQSTYVKQHSVKIVHSKLSLQSKVPVLCGASKLKEQCSPVSDGVHNQTTVVKRPINAIQVFPNKSSLHVKESIPMNYNYKILSVDPMNVYKSESVDQTEMFQAILRLDIRNKEDALEWLQNYQSSSFTDWRVRRTHHDNTNKLIFKKQYRCHNNTLAQYRPETKEPHYKHTECKASVTLTVKNFEMKRSKDTLLKTHPLEVQIDHCHNHPLNAADSLRHRRPTPQVKEKFLEMFKNGHSPASALRTFQYDLQVEQGDDFWKVLADGALCPNEQWCYYQYYKQFGEAYGAPDGTLMVASLQKAIEQYNLNAGSCCAAMKQIGDDVVVALCTPLMKRVHKHLKSSAEMTFLDSGGMMDRQNTRIFTFLSSSVAGALPTGLIMTSSESEKVTTEGMALLKSILPPNAFFGRGDLGPQIGMTDDSAAERNSLKTTFPGIVLLLCLFHILNAYWGYVLDSKHKVAAEHRLEIFCLFKQWCRCDSLEEFEKLYADQLVHPFISSNPQLLKHLEDLYARAPEWALCYRRDLLTRGNNTDNLSEITIRNYKDVLDRLKAYSLVQLFDFFTTRIESYWERRIAAVVNNRKQNYYKSKYFIRPEKLEPLQCSESQFKSIYLVKNSKSGGEYVVDMEVEICTCPVGKNGAPCKHQAAVVKEFGLSSMQFMPLNDEEAKLILHKIMTDLPAPPGWYVSLKRGPAVSTSIVKEVYSGSASLDTLDDHDHDLTNTAVHYVFDEDARVHAINSWQTINSCIMEGLQEKPEVFVNAVEKMSQHFARLKIMSENAVLGAMHNFGKYNYMSSKSVRKGRYVNVNTISVARRKSKQGGRRCAQQGRPPKSTFTAEHGYNVVKGRKRAHALPHDLTYRVQMTSTKRRKLC</sequence>
<feature type="non-terminal residue" evidence="4">
    <location>
        <position position="1"/>
    </location>
</feature>
<evidence type="ECO:0000256" key="2">
    <source>
        <dbReference type="SAM" id="MobiDB-lite"/>
    </source>
</evidence>
<dbReference type="PANTHER" id="PTHR35385">
    <property type="entry name" value="PROTEIN B, PUTATIVE-RELATED-RELATED"/>
    <property type="match status" value="1"/>
</dbReference>